<keyword evidence="3" id="KW-0328">Glycosyltransferase</keyword>
<dbReference type="SUPFAM" id="SSF53756">
    <property type="entry name" value="UDP-Glycosyltransferase/glycogen phosphorylase"/>
    <property type="match status" value="1"/>
</dbReference>
<dbReference type="EMBL" id="JAULRT010000059">
    <property type="protein sequence ID" value="MDO3382830.1"/>
    <property type="molecule type" value="Genomic_DNA"/>
</dbReference>
<feature type="domain" description="Glycosyltransferase subfamily 4-like N-terminal" evidence="2">
    <location>
        <begin position="22"/>
        <end position="173"/>
    </location>
</feature>
<keyword evidence="3" id="KW-0808">Transferase</keyword>
<dbReference type="GO" id="GO:0016757">
    <property type="term" value="F:glycosyltransferase activity"/>
    <property type="evidence" value="ECO:0007669"/>
    <property type="project" value="UniProtKB-KW"/>
</dbReference>
<dbReference type="Gene3D" id="3.40.50.2000">
    <property type="entry name" value="Glycogen Phosphorylase B"/>
    <property type="match status" value="2"/>
</dbReference>
<accession>A0ABT8TFP5</accession>
<dbReference type="PANTHER" id="PTHR45947:SF3">
    <property type="entry name" value="SULFOQUINOVOSYL TRANSFERASE SQD2"/>
    <property type="match status" value="1"/>
</dbReference>
<dbReference type="InterPro" id="IPR028098">
    <property type="entry name" value="Glyco_trans_4-like_N"/>
</dbReference>
<dbReference type="InterPro" id="IPR050194">
    <property type="entry name" value="Glycosyltransferase_grp1"/>
</dbReference>
<evidence type="ECO:0000259" key="2">
    <source>
        <dbReference type="Pfam" id="PF13439"/>
    </source>
</evidence>
<sequence>MSKPKTSDNRILIVTRNLPPLIGGMERLNLNMAKGLAKHNKVAVIGPSISRDSLPANVQFSGAPLTPIWLFLLYAQLNAIFHTFKLRPTHIIAGSGLTAPIALVCAKLIGAKAITYTHGLDVAVAHPLYKRFWIPSLRRMNTVIANSKPTKALLVERGILESKIVVIHPGVDIPEQQPSAMEVNSFKQLYGLQGGPVLLSVGRLTTRKGLKEFVAKSLADIAREFPTVKLLIVGETPQNSLYAKAQTKSEILEEAGKHGLTSNLVFTGNITDLRTLQIAYAASDVHVFPVREIQGDPEGFGMVAIEAAACGTPTAGFSTGGTVDSVAESVSGHLASQGNYQALSEIIKTILKNPTNKRDCLKFAESFSWDNFKDRISAAIAK</sequence>
<organism evidence="3 4">
    <name type="scientific">Gilvimarinus algae</name>
    <dbReference type="NCBI Taxonomy" id="3058037"/>
    <lineage>
        <taxon>Bacteria</taxon>
        <taxon>Pseudomonadati</taxon>
        <taxon>Pseudomonadota</taxon>
        <taxon>Gammaproteobacteria</taxon>
        <taxon>Cellvibrionales</taxon>
        <taxon>Cellvibrionaceae</taxon>
        <taxon>Gilvimarinus</taxon>
    </lineage>
</organism>
<dbReference type="Pfam" id="PF00534">
    <property type="entry name" value="Glycos_transf_1"/>
    <property type="match status" value="1"/>
</dbReference>
<dbReference type="Proteomes" id="UP001168380">
    <property type="component" value="Unassembled WGS sequence"/>
</dbReference>
<dbReference type="EC" id="2.4.-.-" evidence="3"/>
<dbReference type="PANTHER" id="PTHR45947">
    <property type="entry name" value="SULFOQUINOVOSYL TRANSFERASE SQD2"/>
    <property type="match status" value="1"/>
</dbReference>
<protein>
    <submittedName>
        <fullName evidence="3">Glycosyltransferase family 4 protein</fullName>
        <ecNumber evidence="3">2.4.-.-</ecNumber>
    </submittedName>
</protein>
<dbReference type="Pfam" id="PF13439">
    <property type="entry name" value="Glyco_transf_4"/>
    <property type="match status" value="1"/>
</dbReference>
<keyword evidence="4" id="KW-1185">Reference proteome</keyword>
<reference evidence="3" key="1">
    <citation type="submission" date="2023-07" db="EMBL/GenBank/DDBJ databases">
        <title>Gilvimarinus algae sp. nov., isolated from the surface of Kelp.</title>
        <authorList>
            <person name="Sun Y.Y."/>
            <person name="Gong Y."/>
            <person name="Du Z.J."/>
        </authorList>
    </citation>
    <scope>NUCLEOTIDE SEQUENCE</scope>
    <source>
        <strain evidence="3">SDUM040014</strain>
    </source>
</reference>
<dbReference type="InterPro" id="IPR001296">
    <property type="entry name" value="Glyco_trans_1"/>
</dbReference>
<dbReference type="CDD" id="cd03801">
    <property type="entry name" value="GT4_PimA-like"/>
    <property type="match status" value="1"/>
</dbReference>
<evidence type="ECO:0000313" key="3">
    <source>
        <dbReference type="EMBL" id="MDO3382830.1"/>
    </source>
</evidence>
<proteinExistence type="predicted"/>
<comment type="caution">
    <text evidence="3">The sequence shown here is derived from an EMBL/GenBank/DDBJ whole genome shotgun (WGS) entry which is preliminary data.</text>
</comment>
<feature type="domain" description="Glycosyl transferase family 1" evidence="1">
    <location>
        <begin position="194"/>
        <end position="360"/>
    </location>
</feature>
<dbReference type="RefSeq" id="WP_302713331.1">
    <property type="nucleotide sequence ID" value="NZ_JAULRT010000059.1"/>
</dbReference>
<evidence type="ECO:0000313" key="4">
    <source>
        <dbReference type="Proteomes" id="UP001168380"/>
    </source>
</evidence>
<evidence type="ECO:0000259" key="1">
    <source>
        <dbReference type="Pfam" id="PF00534"/>
    </source>
</evidence>
<gene>
    <name evidence="3" type="ORF">QWI16_11690</name>
</gene>
<name>A0ABT8TFP5_9GAMM</name>